<reference evidence="3 4" key="1">
    <citation type="journal article" date="2019" name="Int. J. Syst. Evol. Microbiol.">
        <title>The Global Catalogue of Microorganisms (GCM) 10K type strain sequencing project: providing services to taxonomists for standard genome sequencing and annotation.</title>
        <authorList>
            <consortium name="The Broad Institute Genomics Platform"/>
            <consortium name="The Broad Institute Genome Sequencing Center for Infectious Disease"/>
            <person name="Wu L."/>
            <person name="Ma J."/>
        </authorList>
    </citation>
    <scope>NUCLEOTIDE SEQUENCE [LARGE SCALE GENOMIC DNA]</scope>
    <source>
        <strain evidence="3 4">JCM 3367</strain>
    </source>
</reference>
<dbReference type="EMBL" id="BAAARY010000001">
    <property type="protein sequence ID" value="GAA2511761.1"/>
    <property type="molecule type" value="Genomic_DNA"/>
</dbReference>
<keyword evidence="2" id="KW-1133">Transmembrane helix</keyword>
<keyword evidence="4" id="KW-1185">Reference proteome</keyword>
<proteinExistence type="predicted"/>
<evidence type="ECO:0000256" key="2">
    <source>
        <dbReference type="SAM" id="Phobius"/>
    </source>
</evidence>
<gene>
    <name evidence="3" type="ORF">GCM10010201_03500</name>
</gene>
<sequence>MLDAARHLNQQRGAAARRDVRPTDPTAGGTGQMSTGSPPRPRSDRGATAAEYVIIASLIAAVIALTVALFGEQVAELFQRAVDGFNS</sequence>
<evidence type="ECO:0000256" key="1">
    <source>
        <dbReference type="SAM" id="MobiDB-lite"/>
    </source>
</evidence>
<comment type="caution">
    <text evidence="3">The sequence shown here is derived from an EMBL/GenBank/DDBJ whole genome shotgun (WGS) entry which is preliminary data.</text>
</comment>
<feature type="transmembrane region" description="Helical" evidence="2">
    <location>
        <begin position="49"/>
        <end position="70"/>
    </location>
</feature>
<keyword evidence="2" id="KW-0472">Membrane</keyword>
<evidence type="ECO:0008006" key="5">
    <source>
        <dbReference type="Google" id="ProtNLM"/>
    </source>
</evidence>
<dbReference type="Proteomes" id="UP001499978">
    <property type="component" value="Unassembled WGS sequence"/>
</dbReference>
<feature type="region of interest" description="Disordered" evidence="1">
    <location>
        <begin position="1"/>
        <end position="46"/>
    </location>
</feature>
<name>A0ABN3N0U2_9ACTN</name>
<organism evidence="3 4">
    <name type="scientific">Pilimelia columellifera subsp. columellifera</name>
    <dbReference type="NCBI Taxonomy" id="706583"/>
    <lineage>
        <taxon>Bacteria</taxon>
        <taxon>Bacillati</taxon>
        <taxon>Actinomycetota</taxon>
        <taxon>Actinomycetes</taxon>
        <taxon>Micromonosporales</taxon>
        <taxon>Micromonosporaceae</taxon>
        <taxon>Pilimelia</taxon>
    </lineage>
</organism>
<protein>
    <recommendedName>
        <fullName evidence="5">Flp family type IVb pilin</fullName>
    </recommendedName>
</protein>
<dbReference type="RefSeq" id="WP_344167097.1">
    <property type="nucleotide sequence ID" value="NZ_BAAARY010000001.1"/>
</dbReference>
<evidence type="ECO:0000313" key="3">
    <source>
        <dbReference type="EMBL" id="GAA2511761.1"/>
    </source>
</evidence>
<evidence type="ECO:0000313" key="4">
    <source>
        <dbReference type="Proteomes" id="UP001499978"/>
    </source>
</evidence>
<keyword evidence="2" id="KW-0812">Transmembrane</keyword>
<accession>A0ABN3N0U2</accession>